<keyword evidence="3" id="KW-0949">S-adenosyl-L-methionine</keyword>
<dbReference type="Gene3D" id="3.40.50.150">
    <property type="entry name" value="Vaccinia Virus protein VP39"/>
    <property type="match status" value="1"/>
</dbReference>
<keyword evidence="1 5" id="KW-0489">Methyltransferase</keyword>
<gene>
    <name evidence="5" type="primary">ine196</name>
</gene>
<evidence type="ECO:0000259" key="4">
    <source>
        <dbReference type="Pfam" id="PF10672"/>
    </source>
</evidence>
<proteinExistence type="predicted"/>
<dbReference type="GO" id="GO:0008168">
    <property type="term" value="F:methyltransferase activity"/>
    <property type="evidence" value="ECO:0007669"/>
    <property type="project" value="UniProtKB-KW"/>
</dbReference>
<dbReference type="InterPro" id="IPR029063">
    <property type="entry name" value="SAM-dependent_MTases_sf"/>
</dbReference>
<dbReference type="GO" id="GO:0032259">
    <property type="term" value="P:methylation"/>
    <property type="evidence" value="ECO:0007669"/>
    <property type="project" value="UniProtKB-KW"/>
</dbReference>
<dbReference type="Pfam" id="PF10672">
    <property type="entry name" value="Methyltrans_SAM"/>
    <property type="match status" value="1"/>
</dbReference>
<evidence type="ECO:0000256" key="3">
    <source>
        <dbReference type="ARBA" id="ARBA00022691"/>
    </source>
</evidence>
<dbReference type="SUPFAM" id="SSF53335">
    <property type="entry name" value="S-adenosyl-L-methionine-dependent methyltransferases"/>
    <property type="match status" value="1"/>
</dbReference>
<accession>A0A0H4T0R8</accession>
<reference evidence="5" key="1">
    <citation type="journal article" date="2015" name="ISME J.">
        <title>Aquifer environment selects for microbial species cohorts in sediment and groundwater.</title>
        <authorList>
            <person name="Hug L.A."/>
            <person name="Thomas B.C."/>
            <person name="Brown C.T."/>
            <person name="Frischkorn K.R."/>
            <person name="Williams K.H."/>
            <person name="Tringe S.G."/>
            <person name="Banfield J.F."/>
        </authorList>
    </citation>
    <scope>NUCLEOTIDE SEQUENCE</scope>
</reference>
<dbReference type="EC" id="2.1.1.191" evidence="5"/>
<evidence type="ECO:0000256" key="2">
    <source>
        <dbReference type="ARBA" id="ARBA00022679"/>
    </source>
</evidence>
<organism evidence="5">
    <name type="scientific">uncultured Chloroflexi bacterium Rifle_16ft_4_minimus_1477</name>
    <dbReference type="NCBI Taxonomy" id="1665058"/>
    <lineage>
        <taxon>Bacteria</taxon>
        <taxon>Bacillati</taxon>
        <taxon>Chloroflexota</taxon>
        <taxon>environmental samples</taxon>
    </lineage>
</organism>
<sequence length="361" mass="40020">MQRITGGRRLQFQRLAAIVSLIPDTESLTGLLTTALEVRSDLLGRLHAEGTDSYRLFHGTVEGKPGLTVDRYGNLLLVQSFHQSLEPDQLAILENFYANELPGLTPIYNDRSGGNSRIANELSSEQMEAALLLREVHELGVTYLVQARHGGQDPWLFLDLRAGRRRVMRDTYGKTLLNLFAYTCGVGIAAAKAGASSVTNVDFAESSLAVGRENARLNNLPIRPTFIKSDVFAALRQLTGIGQPEWVRGKRMPVFPKLEPKQFDLVFLDPPRYAKGPFGVVDLINDYPAVFKPAMLCTAEGGILYCCNNVAEVDRDAWLDQLQRSARKAGRPIRDFEWILPEADFPSPDGKPPLKMVALLV</sequence>
<dbReference type="PANTHER" id="PTHR43042:SF3">
    <property type="entry name" value="RIBOSOMAL RNA LARGE SUBUNIT METHYLTRANSFERASE YWBD-RELATED"/>
    <property type="match status" value="1"/>
</dbReference>
<keyword evidence="2 5" id="KW-0808">Transferase</keyword>
<protein>
    <submittedName>
        <fullName evidence="5">Putative SAM-dependent methyltransferase, 23S rRNA (Cytosine1962-C5)-methyltransferase</fullName>
        <ecNumber evidence="5">2.1.1.191</ecNumber>
    </submittedName>
</protein>
<dbReference type="EMBL" id="KT006951">
    <property type="protein sequence ID" value="AKQ01113.1"/>
    <property type="molecule type" value="Genomic_DNA"/>
</dbReference>
<evidence type="ECO:0000313" key="5">
    <source>
        <dbReference type="EMBL" id="AKQ01113.1"/>
    </source>
</evidence>
<name>A0A0H4T0R8_9CHLR</name>
<evidence type="ECO:0000256" key="1">
    <source>
        <dbReference type="ARBA" id="ARBA00022603"/>
    </source>
</evidence>
<dbReference type="InterPro" id="IPR019614">
    <property type="entry name" value="SAM-dep_methyl-trfase"/>
</dbReference>
<dbReference type="Gene3D" id="3.30.750.80">
    <property type="entry name" value="RNA methyltransferase domain (HRMD) like"/>
    <property type="match status" value="1"/>
</dbReference>
<dbReference type="CDD" id="cd02440">
    <property type="entry name" value="AdoMet_MTases"/>
    <property type="match status" value="1"/>
</dbReference>
<dbReference type="AlphaFoldDB" id="A0A0H4T0R8"/>
<feature type="domain" description="S-adenosylmethionine-dependent methyltransferase" evidence="4">
    <location>
        <begin position="135"/>
        <end position="327"/>
    </location>
</feature>
<dbReference type="PANTHER" id="PTHR43042">
    <property type="entry name" value="SAM-DEPENDENT METHYLTRANSFERASE"/>
    <property type="match status" value="1"/>
</dbReference>